<dbReference type="AlphaFoldDB" id="A0A1S7NSM1"/>
<protein>
    <submittedName>
        <fullName evidence="1">Uncharacterized protein</fullName>
    </submittedName>
</protein>
<evidence type="ECO:0000313" key="1">
    <source>
        <dbReference type="EMBL" id="CUX11083.1"/>
    </source>
</evidence>
<reference evidence="1 2" key="1">
    <citation type="submission" date="2016-01" db="EMBL/GenBank/DDBJ databases">
        <authorList>
            <person name="Oliw E.H."/>
        </authorList>
    </citation>
    <scope>NUCLEOTIDE SEQUENCE [LARGE SCALE GENOMIC DNA]</scope>
    <source>
        <strain evidence="1 2">Zutra 3-1</strain>
    </source>
</reference>
<dbReference type="Proteomes" id="UP000191987">
    <property type="component" value="Unassembled WGS sequence"/>
</dbReference>
<dbReference type="AntiFam" id="ANF00191">
    <property type="entry name" value="Shadow ORF (opposite rplU)"/>
</dbReference>
<name>A0A1S7NSM1_9HYPH</name>
<gene>
    <name evidence="1" type="ORF">AGR7C_Cc10108</name>
</gene>
<accession>A0A1S7NSM1</accession>
<evidence type="ECO:0000313" key="2">
    <source>
        <dbReference type="Proteomes" id="UP000191987"/>
    </source>
</evidence>
<sequence>MFPVSRRSGSNDVRDADDSVMLTMAARTLGVLTTTLLEGDDLLAAIVLDNFSLDDGALDEGCTELGVGAFANNENFGEFYSCACLCFQLFDGQHGVGRYAVLLTAGLDDCEHFLSFHVRSGSARKCKLAVFLSVGVAEIRQD</sequence>
<organism evidence="1 2">
    <name type="scientific">Agrobacterium deltaense Zutra 3/1</name>
    <dbReference type="NCBI Taxonomy" id="1183427"/>
    <lineage>
        <taxon>Bacteria</taxon>
        <taxon>Pseudomonadati</taxon>
        <taxon>Pseudomonadota</taxon>
        <taxon>Alphaproteobacteria</taxon>
        <taxon>Hyphomicrobiales</taxon>
        <taxon>Rhizobiaceae</taxon>
        <taxon>Rhizobium/Agrobacterium group</taxon>
        <taxon>Agrobacterium</taxon>
    </lineage>
</organism>
<proteinExistence type="predicted"/>
<dbReference type="EMBL" id="FBWG01000001">
    <property type="protein sequence ID" value="CUX11083.1"/>
    <property type="molecule type" value="Genomic_DNA"/>
</dbReference>